<proteinExistence type="inferred from homology"/>
<accession>A0ABS3F5A6</accession>
<dbReference type="RefSeq" id="WP_207043197.1">
    <property type="nucleotide sequence ID" value="NZ_JAFLNC010000002.1"/>
</dbReference>
<organism evidence="7 8">
    <name type="scientific">Sneathiella sedimenti</name>
    <dbReference type="NCBI Taxonomy" id="2816034"/>
    <lineage>
        <taxon>Bacteria</taxon>
        <taxon>Pseudomonadati</taxon>
        <taxon>Pseudomonadota</taxon>
        <taxon>Alphaproteobacteria</taxon>
        <taxon>Sneathiellales</taxon>
        <taxon>Sneathiellaceae</taxon>
        <taxon>Sneathiella</taxon>
    </lineage>
</organism>
<dbReference type="PANTHER" id="PTHR30468:SF1">
    <property type="entry name" value="ALPHA-KETOGLUTARATE-DEPENDENT SULFONATE DIOXYGENASE"/>
    <property type="match status" value="1"/>
</dbReference>
<feature type="domain" description="TauD/TfdA-like" evidence="6">
    <location>
        <begin position="6"/>
        <end position="249"/>
    </location>
</feature>
<evidence type="ECO:0000313" key="8">
    <source>
        <dbReference type="Proteomes" id="UP000664761"/>
    </source>
</evidence>
<dbReference type="EMBL" id="JAFLNC010000002">
    <property type="protein sequence ID" value="MBO0333117.1"/>
    <property type="molecule type" value="Genomic_DNA"/>
</dbReference>
<dbReference type="InterPro" id="IPR003819">
    <property type="entry name" value="TauD/TfdA-like"/>
</dbReference>
<keyword evidence="8" id="KW-1185">Reference proteome</keyword>
<dbReference type="Pfam" id="PF02668">
    <property type="entry name" value="TauD"/>
    <property type="match status" value="1"/>
</dbReference>
<sequence>MKNWDINRLSGALGAEVQGIDLATVSSNDIAEIRRLLAEHMVLFFPQQNLSVEDHVALGRHFGKLEGHPNLKNPYLDHPEVFELAASNGGVADEWHTDLTFQEQPSLMSILNMVKCPATGGDTMWANLCAAFDALSPPIQELCAGLTALHDALPHNHPEQMAIHPVVRIHPETGRKALYVNEHFTRRIVEMNAPESAVLLDFLTGWVQNPRFTVRYRWSEGAIGIWDNRCTQHYVLNDFSEERVIQRVTVVGDQPTGEGARWPAWLNDDRRSAISRHDRQLALFLKSRNRD</sequence>
<evidence type="ECO:0000256" key="1">
    <source>
        <dbReference type="ARBA" id="ARBA00005896"/>
    </source>
</evidence>
<dbReference type="GO" id="GO:0051213">
    <property type="term" value="F:dioxygenase activity"/>
    <property type="evidence" value="ECO:0007669"/>
    <property type="project" value="UniProtKB-KW"/>
</dbReference>
<evidence type="ECO:0000313" key="7">
    <source>
        <dbReference type="EMBL" id="MBO0333117.1"/>
    </source>
</evidence>
<keyword evidence="2" id="KW-0479">Metal-binding</keyword>
<dbReference type="InterPro" id="IPR051323">
    <property type="entry name" value="AtsK-like"/>
</dbReference>
<name>A0ABS3F5A6_9PROT</name>
<evidence type="ECO:0000259" key="6">
    <source>
        <dbReference type="Pfam" id="PF02668"/>
    </source>
</evidence>
<reference evidence="7 8" key="1">
    <citation type="submission" date="2021-03" db="EMBL/GenBank/DDBJ databases">
        <title>Sneathiella sp. CAU 1612 isolated from Kang Won-do.</title>
        <authorList>
            <person name="Kim W."/>
        </authorList>
    </citation>
    <scope>NUCLEOTIDE SEQUENCE [LARGE SCALE GENOMIC DNA]</scope>
    <source>
        <strain evidence="7 8">CAU 1612</strain>
    </source>
</reference>
<evidence type="ECO:0000256" key="4">
    <source>
        <dbReference type="ARBA" id="ARBA00023002"/>
    </source>
</evidence>
<dbReference type="InterPro" id="IPR042098">
    <property type="entry name" value="TauD-like_sf"/>
</dbReference>
<comment type="similarity">
    <text evidence="1">Belongs to the TfdA dioxygenase family.</text>
</comment>
<dbReference type="Gene3D" id="3.60.130.10">
    <property type="entry name" value="Clavaminate synthase-like"/>
    <property type="match status" value="1"/>
</dbReference>
<keyword evidence="5" id="KW-0408">Iron</keyword>
<dbReference type="PANTHER" id="PTHR30468">
    <property type="entry name" value="ALPHA-KETOGLUTARATE-DEPENDENT SULFONATE DIOXYGENASE"/>
    <property type="match status" value="1"/>
</dbReference>
<gene>
    <name evidence="7" type="ORF">J0X12_05820</name>
</gene>
<dbReference type="Proteomes" id="UP000664761">
    <property type="component" value="Unassembled WGS sequence"/>
</dbReference>
<comment type="caution">
    <text evidence="7">The sequence shown here is derived from an EMBL/GenBank/DDBJ whole genome shotgun (WGS) entry which is preliminary data.</text>
</comment>
<keyword evidence="3 7" id="KW-0223">Dioxygenase</keyword>
<protein>
    <submittedName>
        <fullName evidence="7">TauD/TfdA family dioxygenase</fullName>
    </submittedName>
</protein>
<keyword evidence="4" id="KW-0560">Oxidoreductase</keyword>
<evidence type="ECO:0000256" key="5">
    <source>
        <dbReference type="ARBA" id="ARBA00023004"/>
    </source>
</evidence>
<dbReference type="SUPFAM" id="SSF51197">
    <property type="entry name" value="Clavaminate synthase-like"/>
    <property type="match status" value="1"/>
</dbReference>
<evidence type="ECO:0000256" key="3">
    <source>
        <dbReference type="ARBA" id="ARBA00022964"/>
    </source>
</evidence>
<evidence type="ECO:0000256" key="2">
    <source>
        <dbReference type="ARBA" id="ARBA00022723"/>
    </source>
</evidence>